<dbReference type="EMBL" id="EF106972">
    <property type="protein sequence ID" value="ABK80620.1"/>
    <property type="molecule type" value="Genomic_DNA"/>
</dbReference>
<protein>
    <submittedName>
        <fullName evidence="1">Uncharacterized protein</fullName>
    </submittedName>
</protein>
<accession>A4GJ27</accession>
<organism evidence="1">
    <name type="scientific">uncultured marine Nitrospinaceae bacterium</name>
    <dbReference type="NCBI Taxonomy" id="482920"/>
    <lineage>
        <taxon>Bacteria</taxon>
        <taxon>Pseudomonadati</taxon>
        <taxon>Nitrospinota/Tectimicrobiota group</taxon>
        <taxon>Nitrospinota</taxon>
        <taxon>Nitrospinia</taxon>
        <taxon>Nitrospinales</taxon>
        <taxon>Nitrospinaceae</taxon>
        <taxon>environmental samples</taxon>
    </lineage>
</organism>
<name>A4GJ27_9BACT</name>
<reference evidence="1" key="1">
    <citation type="journal article" date="2007" name="Environ. Microbiol.">
        <title>Quantitative distribution of presumptive archaeal and bacterial nitrifiers in Monterey Bay and the North Pacific Subtropical Gyre.</title>
        <authorList>
            <person name="Mincer T.J."/>
            <person name="Church M.J."/>
            <person name="Taylor L.T."/>
            <person name="Preston C."/>
            <person name="Karl D.M."/>
            <person name="Delong E.F."/>
        </authorList>
    </citation>
    <scope>NUCLEOTIDE SEQUENCE</scope>
</reference>
<evidence type="ECO:0000313" key="1">
    <source>
        <dbReference type="EMBL" id="ABK80620.1"/>
    </source>
</evidence>
<dbReference type="AlphaFoldDB" id="A4GJ27"/>
<proteinExistence type="predicted"/>
<sequence>MIVMRLLIFLGKSGQKGSDEYNHFWRYYLWERSAVSILKFKKLKQSVCLIAKEGRPIF</sequence>